<evidence type="ECO:0000313" key="2">
    <source>
        <dbReference type="Proteomes" id="UP001242313"/>
    </source>
</evidence>
<accession>A0ABU0FU87</accession>
<keyword evidence="2" id="KW-1185">Reference proteome</keyword>
<comment type="caution">
    <text evidence="1">The sequence shown here is derived from an EMBL/GenBank/DDBJ whole genome shotgun (WGS) entry which is preliminary data.</text>
</comment>
<proteinExistence type="predicted"/>
<evidence type="ECO:0000313" key="1">
    <source>
        <dbReference type="EMBL" id="MDQ0412914.1"/>
    </source>
</evidence>
<protein>
    <submittedName>
        <fullName evidence="1">Uncharacterized protein</fullName>
    </submittedName>
</protein>
<gene>
    <name evidence="1" type="ORF">J2S25_001096</name>
</gene>
<organism evidence="1 2">
    <name type="scientific">Mesobacillus stamsii</name>
    <dbReference type="NCBI Taxonomy" id="225347"/>
    <lineage>
        <taxon>Bacteria</taxon>
        <taxon>Bacillati</taxon>
        <taxon>Bacillota</taxon>
        <taxon>Bacilli</taxon>
        <taxon>Bacillales</taxon>
        <taxon>Bacillaceae</taxon>
        <taxon>Mesobacillus</taxon>
    </lineage>
</organism>
<dbReference type="EMBL" id="JAUSUN010000005">
    <property type="protein sequence ID" value="MDQ0412914.1"/>
    <property type="molecule type" value="Genomic_DNA"/>
</dbReference>
<name>A0ABU0FU87_9BACI</name>
<reference evidence="1 2" key="1">
    <citation type="submission" date="2023-07" db="EMBL/GenBank/DDBJ databases">
        <title>Genomic Encyclopedia of Type Strains, Phase IV (KMG-IV): sequencing the most valuable type-strain genomes for metagenomic binning, comparative biology and taxonomic classification.</title>
        <authorList>
            <person name="Goeker M."/>
        </authorList>
    </citation>
    <scope>NUCLEOTIDE SEQUENCE [LARGE SCALE GENOMIC DNA]</scope>
    <source>
        <strain evidence="1 2">DSM 19598</strain>
    </source>
</reference>
<dbReference type="Proteomes" id="UP001242313">
    <property type="component" value="Unassembled WGS sequence"/>
</dbReference>
<sequence>MDGGNEGAVFNKKKLHGSMISGEINSVGFLQKGPAAQWTIVTTKENEPES</sequence>